<dbReference type="GO" id="GO:0015012">
    <property type="term" value="P:heparan sulfate proteoglycan biosynthetic process"/>
    <property type="evidence" value="ECO:0007669"/>
    <property type="project" value="InterPro"/>
</dbReference>
<protein>
    <recommendedName>
        <fullName evidence="1">D-glucuronyl C5-epimerase C-terminal domain-containing protein</fullName>
    </recommendedName>
</protein>
<dbReference type="PANTHER" id="PTHR13174:SF3">
    <property type="entry name" value="D-GLUCURONYL C5-EPIMERASE"/>
    <property type="match status" value="1"/>
</dbReference>
<dbReference type="InterPro" id="IPR010598">
    <property type="entry name" value="C5-epim_C"/>
</dbReference>
<proteinExistence type="predicted"/>
<organism evidence="2 3">
    <name type="scientific">Thermoactinomyces mirandus</name>
    <dbReference type="NCBI Taxonomy" id="2756294"/>
    <lineage>
        <taxon>Bacteria</taxon>
        <taxon>Bacillati</taxon>
        <taxon>Bacillota</taxon>
        <taxon>Bacilli</taxon>
        <taxon>Bacillales</taxon>
        <taxon>Thermoactinomycetaceae</taxon>
        <taxon>Thermoactinomyces</taxon>
    </lineage>
</organism>
<dbReference type="Pfam" id="PF06662">
    <property type="entry name" value="C5-epim_C"/>
    <property type="match status" value="1"/>
</dbReference>
<sequence>MFFSVQGDSLSKPDKEPVSVSVPELENVRIYDFAIRLLEPDQDFYRLNKPVPLIPRKTALDAQGIPMYQEGKGKPMYNHPVRLAHHSISFLKSYHMVKDFQYVKEAEKYAQRLMDIAVEPNGAIYFPYDFEVYLHNLPTEHLKPRWYSGMARGQALSAFVRLYQETDDPKYLHWVDKVFHSFLQKKSDNQPIWVNMVDDGYYWIEEYPMEQPTKVLNGFIFAIYGLYDYYQLTGKEEAKALLQASLTTVYDHIEKYRKKDDASLYGLKLDHQSLHYHLVHIEQLKRCTILPGNIISWI</sequence>
<dbReference type="Gene3D" id="1.50.10.10">
    <property type="match status" value="1"/>
</dbReference>
<dbReference type="GO" id="GO:0005975">
    <property type="term" value="P:carbohydrate metabolic process"/>
    <property type="evidence" value="ECO:0007669"/>
    <property type="project" value="InterPro"/>
</dbReference>
<gene>
    <name evidence="2" type="ORF">H2C83_05550</name>
</gene>
<feature type="domain" description="D-glucuronyl C5-epimerase C-terminal" evidence="1">
    <location>
        <begin position="126"/>
        <end position="286"/>
    </location>
</feature>
<dbReference type="InterPro" id="IPR008928">
    <property type="entry name" value="6-hairpin_glycosidase_sf"/>
</dbReference>
<evidence type="ECO:0000313" key="3">
    <source>
        <dbReference type="Proteomes" id="UP000538292"/>
    </source>
</evidence>
<keyword evidence="3" id="KW-1185">Reference proteome</keyword>
<accession>A0A7W2AQS4</accession>
<dbReference type="AlphaFoldDB" id="A0A7W2AQS4"/>
<evidence type="ECO:0000259" key="1">
    <source>
        <dbReference type="Pfam" id="PF06662"/>
    </source>
</evidence>
<dbReference type="GO" id="GO:0047464">
    <property type="term" value="F:heparosan-N-sulfate-glucuronate 5-epimerase activity"/>
    <property type="evidence" value="ECO:0007669"/>
    <property type="project" value="InterPro"/>
</dbReference>
<dbReference type="EMBL" id="JACEOL010000018">
    <property type="protein sequence ID" value="MBA4601793.1"/>
    <property type="molecule type" value="Genomic_DNA"/>
</dbReference>
<dbReference type="InterPro" id="IPR012341">
    <property type="entry name" value="6hp_glycosidase-like_sf"/>
</dbReference>
<dbReference type="RefSeq" id="WP_181738640.1">
    <property type="nucleotide sequence ID" value="NZ_JACEOL010000018.1"/>
</dbReference>
<dbReference type="PANTHER" id="PTHR13174">
    <property type="entry name" value="D-GLUCURONYL C5-EPIMERASE"/>
    <property type="match status" value="1"/>
</dbReference>
<evidence type="ECO:0000313" key="2">
    <source>
        <dbReference type="EMBL" id="MBA4601793.1"/>
    </source>
</evidence>
<comment type="caution">
    <text evidence="2">The sequence shown here is derived from an EMBL/GenBank/DDBJ whole genome shotgun (WGS) entry which is preliminary data.</text>
</comment>
<dbReference type="InterPro" id="IPR039721">
    <property type="entry name" value="C5-epimerase"/>
</dbReference>
<dbReference type="SUPFAM" id="SSF48208">
    <property type="entry name" value="Six-hairpin glycosidases"/>
    <property type="match status" value="1"/>
</dbReference>
<dbReference type="Proteomes" id="UP000538292">
    <property type="component" value="Unassembled WGS sequence"/>
</dbReference>
<name>A0A7W2AQS4_9BACL</name>
<reference evidence="2 3" key="1">
    <citation type="submission" date="2020-07" db="EMBL/GenBank/DDBJ databases">
        <title>Thermoactinomyces phylogeny.</title>
        <authorList>
            <person name="Dunlap C."/>
        </authorList>
    </citation>
    <scope>NUCLEOTIDE SEQUENCE [LARGE SCALE GENOMIC DNA]</scope>
    <source>
        <strain evidence="2 3">AMNI-1</strain>
    </source>
</reference>